<accession>A0A2V2V4F6</accession>
<dbReference type="AlphaFoldDB" id="A0A2V2V4F6"/>
<gene>
    <name evidence="1" type="ORF">C4B63_44g199</name>
</gene>
<dbReference type="VEuPathDB" id="TriTrypDB:TCDM_06650"/>
<sequence>MDTQLGVLRVGARWGGEDAVGPRVLFVADRRAAGTSTYVRTPKNGAVFLGHHPLSLDAAVVAPRFGCPGVFSLYAVQHTLDVGKEMRFAPVMHGFQGIGKHEHPLFLMRVPRQLMRISGERMARSDRYRVGGMFVDYGMISRSLVEEAEAW</sequence>
<organism evidence="1 2">
    <name type="scientific">Trypanosoma cruzi</name>
    <dbReference type="NCBI Taxonomy" id="5693"/>
    <lineage>
        <taxon>Eukaryota</taxon>
        <taxon>Discoba</taxon>
        <taxon>Euglenozoa</taxon>
        <taxon>Kinetoplastea</taxon>
        <taxon>Metakinetoplastina</taxon>
        <taxon>Trypanosomatida</taxon>
        <taxon>Trypanosomatidae</taxon>
        <taxon>Trypanosoma</taxon>
        <taxon>Schizotrypanum</taxon>
    </lineage>
</organism>
<dbReference type="InterPro" id="IPR027417">
    <property type="entry name" value="P-loop_NTPase"/>
</dbReference>
<evidence type="ECO:0000313" key="1">
    <source>
        <dbReference type="EMBL" id="PWU91260.1"/>
    </source>
</evidence>
<dbReference type="VEuPathDB" id="TriTrypDB:BCY84_18235"/>
<dbReference type="VEuPathDB" id="TriTrypDB:TcYC6_0051450"/>
<dbReference type="VEuPathDB" id="TriTrypDB:ECC02_009022"/>
<evidence type="ECO:0000313" key="2">
    <source>
        <dbReference type="Proteomes" id="UP000246121"/>
    </source>
</evidence>
<dbReference type="Proteomes" id="UP000246121">
    <property type="component" value="Unassembled WGS sequence"/>
</dbReference>
<dbReference type="EMBL" id="PRFA01000044">
    <property type="protein sequence ID" value="PWU91260.1"/>
    <property type="molecule type" value="Genomic_DNA"/>
</dbReference>
<name>A0A2V2V4F6_TRYCR</name>
<dbReference type="Gene3D" id="3.40.50.300">
    <property type="entry name" value="P-loop containing nucleotide triphosphate hydrolases"/>
    <property type="match status" value="1"/>
</dbReference>
<dbReference type="VEuPathDB" id="TriTrypDB:TcBrA4_0033880"/>
<protein>
    <submittedName>
        <fullName evidence="1">Uncharacterized protein</fullName>
    </submittedName>
</protein>
<comment type="caution">
    <text evidence="1">The sequence shown here is derived from an EMBL/GenBank/DDBJ whole genome shotgun (WGS) entry which is preliminary data.</text>
</comment>
<dbReference type="VEuPathDB" id="TriTrypDB:TcG_04389"/>
<dbReference type="VEuPathDB" id="TriTrypDB:TcCL_Unassigned01322"/>
<dbReference type="VEuPathDB" id="TriTrypDB:C4B63_44g199"/>
<proteinExistence type="predicted"/>
<reference evidence="1 2" key="1">
    <citation type="journal article" date="2018" name="Microb. Genom.">
        <title>Expanding an expanded genome: long-read sequencing of Trypanosoma cruzi.</title>
        <authorList>
            <person name="Berna L."/>
            <person name="Rodriguez M."/>
            <person name="Chiribao M.L."/>
            <person name="Parodi-Talice A."/>
            <person name="Pita S."/>
            <person name="Rijo G."/>
            <person name="Alvarez-Valin F."/>
            <person name="Robello C."/>
        </authorList>
    </citation>
    <scope>NUCLEOTIDE SEQUENCE [LARGE SCALE GENOMIC DNA]</scope>
    <source>
        <strain evidence="1 2">Dm28c</strain>
    </source>
</reference>
<dbReference type="VEuPathDB" id="TriTrypDB:C3747_12g318"/>
<dbReference type="VEuPathDB" id="TriTrypDB:TCSYLVIO_007709"/>